<dbReference type="STRING" id="294935.ATN88_22760"/>
<name>A0A135I3Y7_9GAMM</name>
<reference evidence="2 3" key="1">
    <citation type="submission" date="2015-11" db="EMBL/GenBank/DDBJ databases">
        <title>Genomic Taxonomy of the Vibrionaceae.</title>
        <authorList>
            <person name="Gomez-Gil B."/>
            <person name="Enciso-Ibarra J."/>
        </authorList>
    </citation>
    <scope>NUCLEOTIDE SEQUENCE [LARGE SCALE GENOMIC DNA]</scope>
    <source>
        <strain evidence="2 3">CAIM 912</strain>
    </source>
</reference>
<keyword evidence="3" id="KW-1185">Reference proteome</keyword>
<keyword evidence="1" id="KW-0472">Membrane</keyword>
<dbReference type="AlphaFoldDB" id="A0A135I3Y7"/>
<dbReference type="InterPro" id="IPR007359">
    <property type="entry name" value="SigmaE_reg_RseC_MucC"/>
</dbReference>
<dbReference type="InterPro" id="IPR026268">
    <property type="entry name" value="RseC"/>
</dbReference>
<sequence>MIKALAEVTGNGEGFVFVRCQQKTSCGSCASKSSCGTGIVNNALPGKVLDIRVPSDKPLAVGSIIEIGLEEQTVLKSAAVVYVLPLVFAMIGAFFGQFLANLLAAGEGVIILSSLAFGGVGLLVARSVSRKMERDAGMTPTLLRVLGTSLTDIAVINAATEDSD</sequence>
<keyword evidence="1" id="KW-0812">Transmembrane</keyword>
<comment type="caution">
    <text evidence="2">The sequence shown here is derived from an EMBL/GenBank/DDBJ whole genome shotgun (WGS) entry which is preliminary data.</text>
</comment>
<evidence type="ECO:0000256" key="1">
    <source>
        <dbReference type="SAM" id="Phobius"/>
    </source>
</evidence>
<evidence type="ECO:0000313" key="2">
    <source>
        <dbReference type="EMBL" id="KXF80166.1"/>
    </source>
</evidence>
<dbReference type="PIRSF" id="PIRSF004923">
    <property type="entry name" value="RseC"/>
    <property type="match status" value="1"/>
</dbReference>
<feature type="transmembrane region" description="Helical" evidence="1">
    <location>
        <begin position="79"/>
        <end position="99"/>
    </location>
</feature>
<organism evidence="2 3">
    <name type="scientific">Enterovibrio coralii</name>
    <dbReference type="NCBI Taxonomy" id="294935"/>
    <lineage>
        <taxon>Bacteria</taxon>
        <taxon>Pseudomonadati</taxon>
        <taxon>Pseudomonadota</taxon>
        <taxon>Gammaproteobacteria</taxon>
        <taxon>Vibrionales</taxon>
        <taxon>Vibrionaceae</taxon>
        <taxon>Enterovibrio</taxon>
    </lineage>
</organism>
<dbReference type="RefSeq" id="WP_067419615.1">
    <property type="nucleotide sequence ID" value="NZ_LNTY01000056.1"/>
</dbReference>
<dbReference type="PANTHER" id="PTHR35867:SF1">
    <property type="entry name" value="PROTEIN RSEC"/>
    <property type="match status" value="1"/>
</dbReference>
<proteinExistence type="predicted"/>
<dbReference type="PANTHER" id="PTHR35867">
    <property type="entry name" value="PROTEIN RSEC"/>
    <property type="match status" value="1"/>
</dbReference>
<keyword evidence="1" id="KW-1133">Transmembrane helix</keyword>
<dbReference type="OrthoDB" id="9795854at2"/>
<accession>A0A135I3Y7</accession>
<dbReference type="Proteomes" id="UP000070529">
    <property type="component" value="Unassembled WGS sequence"/>
</dbReference>
<dbReference type="EMBL" id="LNTY01000056">
    <property type="protein sequence ID" value="KXF80166.1"/>
    <property type="molecule type" value="Genomic_DNA"/>
</dbReference>
<feature type="transmembrane region" description="Helical" evidence="1">
    <location>
        <begin position="105"/>
        <end position="125"/>
    </location>
</feature>
<evidence type="ECO:0000313" key="3">
    <source>
        <dbReference type="Proteomes" id="UP000070529"/>
    </source>
</evidence>
<protein>
    <submittedName>
        <fullName evidence="2">Transcriptional regulator</fullName>
    </submittedName>
</protein>
<gene>
    <name evidence="2" type="ORF">ATN88_22760</name>
</gene>
<dbReference type="Pfam" id="PF04246">
    <property type="entry name" value="RseC_MucC"/>
    <property type="match status" value="1"/>
</dbReference>